<reference evidence="6" key="3">
    <citation type="submission" date="2025-09" db="UniProtKB">
        <authorList>
            <consortium name="Ensembl"/>
        </authorList>
    </citation>
    <scope>IDENTIFICATION</scope>
</reference>
<keyword evidence="2 5" id="KW-0812">Transmembrane</keyword>
<keyword evidence="3 5" id="KW-1133">Transmembrane helix</keyword>
<dbReference type="GO" id="GO:0016020">
    <property type="term" value="C:membrane"/>
    <property type="evidence" value="ECO:0007669"/>
    <property type="project" value="UniProtKB-SubCell"/>
</dbReference>
<comment type="similarity">
    <text evidence="5">Belongs to the PRA1 family.</text>
</comment>
<keyword evidence="4 5" id="KW-0472">Membrane</keyword>
<evidence type="ECO:0000256" key="4">
    <source>
        <dbReference type="ARBA" id="ARBA00023136"/>
    </source>
</evidence>
<name>A0AAQ4P7E2_GASAC</name>
<dbReference type="Pfam" id="PF03208">
    <property type="entry name" value="PRA1"/>
    <property type="match status" value="1"/>
</dbReference>
<dbReference type="Ensembl" id="ENSGACT00000061083.1">
    <property type="protein sequence ID" value="ENSGACP00000034724.1"/>
    <property type="gene ID" value="ENSGACG00000025033.1"/>
</dbReference>
<accession>A0AAQ4P7E2</accession>
<feature type="transmembrane region" description="Helical" evidence="5">
    <location>
        <begin position="106"/>
        <end position="130"/>
    </location>
</feature>
<dbReference type="PANTHER" id="PTHR12859:SF1">
    <property type="entry name" value="PRA1 FAMILY PROTEIN 2"/>
    <property type="match status" value="1"/>
</dbReference>
<evidence type="ECO:0000256" key="5">
    <source>
        <dbReference type="RuleBase" id="RU363107"/>
    </source>
</evidence>
<evidence type="ECO:0000256" key="3">
    <source>
        <dbReference type="ARBA" id="ARBA00022989"/>
    </source>
</evidence>
<evidence type="ECO:0000256" key="1">
    <source>
        <dbReference type="ARBA" id="ARBA00004141"/>
    </source>
</evidence>
<dbReference type="AlphaFoldDB" id="A0AAQ4P7E2"/>
<dbReference type="Proteomes" id="UP000007635">
    <property type="component" value="Chromosome XI"/>
</dbReference>
<feature type="transmembrane region" description="Helical" evidence="5">
    <location>
        <begin position="67"/>
        <end position="85"/>
    </location>
</feature>
<feature type="transmembrane region" description="Helical" evidence="5">
    <location>
        <begin position="41"/>
        <end position="61"/>
    </location>
</feature>
<dbReference type="PANTHER" id="PTHR12859">
    <property type="entry name" value="PRA1 PROTEIN"/>
    <property type="match status" value="1"/>
</dbReference>
<reference evidence="6" key="2">
    <citation type="submission" date="2025-08" db="UniProtKB">
        <authorList>
            <consortium name="Ensembl"/>
        </authorList>
    </citation>
    <scope>IDENTIFICATION</scope>
</reference>
<feature type="transmembrane region" description="Helical" evidence="5">
    <location>
        <begin position="142"/>
        <end position="162"/>
    </location>
</feature>
<dbReference type="GeneTree" id="ENSGT00390000008631"/>
<proteinExistence type="inferred from homology"/>
<dbReference type="InterPro" id="IPR004895">
    <property type="entry name" value="Prenylated_rab_accept_PRA1"/>
</dbReference>
<sequence>MAGVQPPPLRSLNDFLPSSARFAAPDVRDLERWNNRIINNLLYYQSNCLVSALGLLLVVGYFQPLQLVVGATVVTLLFPSFVWVAENQASVRCFRRNHPTISLLAILLASYLFVLVLGGVALFLFGIAFPLLSKAGTHIHKYITYSFHQSIFFRVAVVVYLCPPDIMVKH</sequence>
<evidence type="ECO:0000313" key="6">
    <source>
        <dbReference type="Ensembl" id="ENSGACP00000034724.1"/>
    </source>
</evidence>
<keyword evidence="7" id="KW-1185">Reference proteome</keyword>
<evidence type="ECO:0000256" key="2">
    <source>
        <dbReference type="ARBA" id="ARBA00022692"/>
    </source>
</evidence>
<protein>
    <recommendedName>
        <fullName evidence="5">PRA1 family protein</fullName>
    </recommendedName>
</protein>
<reference evidence="6 7" key="1">
    <citation type="journal article" date="2021" name="G3 (Bethesda)">
        <title>Improved contiguity of the threespine stickleback genome using long-read sequencing.</title>
        <authorList>
            <person name="Nath S."/>
            <person name="Shaw D.E."/>
            <person name="White M.A."/>
        </authorList>
    </citation>
    <scope>NUCLEOTIDE SEQUENCE [LARGE SCALE GENOMIC DNA]</scope>
    <source>
        <strain evidence="6 7">Lake Benthic</strain>
    </source>
</reference>
<comment type="subcellular location">
    <subcellularLocation>
        <location evidence="1 5">Membrane</location>
        <topology evidence="1 5">Multi-pass membrane protein</topology>
    </subcellularLocation>
</comment>
<evidence type="ECO:0000313" key="7">
    <source>
        <dbReference type="Proteomes" id="UP000007635"/>
    </source>
</evidence>
<organism evidence="6 7">
    <name type="scientific">Gasterosteus aculeatus aculeatus</name>
    <name type="common">three-spined stickleback</name>
    <dbReference type="NCBI Taxonomy" id="481459"/>
    <lineage>
        <taxon>Eukaryota</taxon>
        <taxon>Metazoa</taxon>
        <taxon>Chordata</taxon>
        <taxon>Craniata</taxon>
        <taxon>Vertebrata</taxon>
        <taxon>Euteleostomi</taxon>
        <taxon>Actinopterygii</taxon>
        <taxon>Neopterygii</taxon>
        <taxon>Teleostei</taxon>
        <taxon>Neoteleostei</taxon>
        <taxon>Acanthomorphata</taxon>
        <taxon>Eupercaria</taxon>
        <taxon>Perciformes</taxon>
        <taxon>Cottioidei</taxon>
        <taxon>Gasterosteales</taxon>
        <taxon>Gasterosteidae</taxon>
        <taxon>Gasterosteus</taxon>
    </lineage>
</organism>